<sequence length="228" mass="25701">MKTSNKLLLGIFLTIIILTTVVQMMVYAKYKRGEFTAFKREQFTPMTILQVPAARFISLKGLGNCAIKPSETFKLEIQKDIARFIKCHVANDTLFVNDSRFTEYEIEKGTRNNGLVNIYLPASVQLKGGYSTFRICGTSDSTLAPSYTISLKNCFLYPENNSAYFNQLNIYSESSRIDLNRRAVFHDLNLQLTDSRLADNSATISKLTMESDNNSSIELSGKNINALK</sequence>
<reference evidence="2 3" key="1">
    <citation type="submission" date="2021-03" db="EMBL/GenBank/DDBJ databases">
        <title>Assistant Professor.</title>
        <authorList>
            <person name="Huq M.A."/>
        </authorList>
    </citation>
    <scope>NUCLEOTIDE SEQUENCE [LARGE SCALE GENOMIC DNA]</scope>
    <source>
        <strain evidence="2 3">MAH-29</strain>
    </source>
</reference>
<feature type="transmembrane region" description="Helical" evidence="1">
    <location>
        <begin position="7"/>
        <end position="28"/>
    </location>
</feature>
<evidence type="ECO:0000256" key="1">
    <source>
        <dbReference type="SAM" id="Phobius"/>
    </source>
</evidence>
<protein>
    <recommendedName>
        <fullName evidence="4">Auto-transporter adhesin head GIN domain-containing protein</fullName>
    </recommendedName>
</protein>
<name>A0ABS3YU23_9BACT</name>
<organism evidence="2 3">
    <name type="scientific">Niastella soli</name>
    <dbReference type="NCBI Taxonomy" id="2821487"/>
    <lineage>
        <taxon>Bacteria</taxon>
        <taxon>Pseudomonadati</taxon>
        <taxon>Bacteroidota</taxon>
        <taxon>Chitinophagia</taxon>
        <taxon>Chitinophagales</taxon>
        <taxon>Chitinophagaceae</taxon>
        <taxon>Niastella</taxon>
    </lineage>
</organism>
<accession>A0ABS3YU23</accession>
<keyword evidence="1" id="KW-0472">Membrane</keyword>
<dbReference type="Proteomes" id="UP000677244">
    <property type="component" value="Unassembled WGS sequence"/>
</dbReference>
<evidence type="ECO:0000313" key="2">
    <source>
        <dbReference type="EMBL" id="MBO9200920.1"/>
    </source>
</evidence>
<gene>
    <name evidence="2" type="ORF">J7I42_11640</name>
</gene>
<evidence type="ECO:0000313" key="3">
    <source>
        <dbReference type="Proteomes" id="UP000677244"/>
    </source>
</evidence>
<dbReference type="RefSeq" id="WP_209138954.1">
    <property type="nucleotide sequence ID" value="NZ_JAGHKO010000001.1"/>
</dbReference>
<keyword evidence="1" id="KW-0812">Transmembrane</keyword>
<proteinExistence type="predicted"/>
<keyword evidence="1" id="KW-1133">Transmembrane helix</keyword>
<comment type="caution">
    <text evidence="2">The sequence shown here is derived from an EMBL/GenBank/DDBJ whole genome shotgun (WGS) entry which is preliminary data.</text>
</comment>
<keyword evidence="3" id="KW-1185">Reference proteome</keyword>
<evidence type="ECO:0008006" key="4">
    <source>
        <dbReference type="Google" id="ProtNLM"/>
    </source>
</evidence>
<dbReference type="EMBL" id="JAGHKO010000001">
    <property type="protein sequence ID" value="MBO9200920.1"/>
    <property type="molecule type" value="Genomic_DNA"/>
</dbReference>